<dbReference type="Proteomes" id="UP000627538">
    <property type="component" value="Unassembled WGS sequence"/>
</dbReference>
<proteinExistence type="predicted"/>
<evidence type="ECO:0000313" key="5">
    <source>
        <dbReference type="Proteomes" id="UP000627538"/>
    </source>
</evidence>
<keyword evidence="3" id="KW-1133">Transmembrane helix</keyword>
<sequence length="234" mass="26156">MTQEGAQNMSDDEQEQGPDTTPDDNLEAFLVDLSACDDEDPMTLRELQEALEDESHPRHVEAVQRNKELAERLRPAIDSLQQTMIEQTGIKELQKTMAASVPKVMPSIDLSKLTGPAVDKPEFDFMNSAIEQYQRQQRLIREAEEEFQRVTNAIADARAERQEMEDQRARQTLDVLISMDARLVQLNSRIEGVDARIEASNTSSSKGAGWTITVAVLTLLATISGIVVTVMLSR</sequence>
<evidence type="ECO:0000256" key="3">
    <source>
        <dbReference type="SAM" id="Phobius"/>
    </source>
</evidence>
<feature type="transmembrane region" description="Helical" evidence="3">
    <location>
        <begin position="208"/>
        <end position="232"/>
    </location>
</feature>
<feature type="coiled-coil region" evidence="1">
    <location>
        <begin position="126"/>
        <end position="174"/>
    </location>
</feature>
<gene>
    <name evidence="4" type="ORF">H8R10_01680</name>
</gene>
<feature type="region of interest" description="Disordered" evidence="2">
    <location>
        <begin position="1"/>
        <end position="27"/>
    </location>
</feature>
<keyword evidence="1" id="KW-0175">Coiled coil</keyword>
<name>A0A8I0GDN1_9ACTO</name>
<protein>
    <submittedName>
        <fullName evidence="4">Uncharacterized protein</fullName>
    </submittedName>
</protein>
<keyword evidence="3" id="KW-0472">Membrane</keyword>
<evidence type="ECO:0000256" key="2">
    <source>
        <dbReference type="SAM" id="MobiDB-lite"/>
    </source>
</evidence>
<dbReference type="AlphaFoldDB" id="A0A8I0GDN1"/>
<keyword evidence="3" id="KW-0812">Transmembrane</keyword>
<keyword evidence="5" id="KW-1185">Reference proteome</keyword>
<dbReference type="EMBL" id="JACRUO010000001">
    <property type="protein sequence ID" value="MBD3688947.1"/>
    <property type="molecule type" value="Genomic_DNA"/>
</dbReference>
<comment type="caution">
    <text evidence="4">The sequence shown here is derived from an EMBL/GenBank/DDBJ whole genome shotgun (WGS) entry which is preliminary data.</text>
</comment>
<accession>A0A8I0GDN1</accession>
<organism evidence="4 5">
    <name type="scientific">Nanchangia anserum</name>
    <dbReference type="NCBI Taxonomy" id="2692125"/>
    <lineage>
        <taxon>Bacteria</taxon>
        <taxon>Bacillati</taxon>
        <taxon>Actinomycetota</taxon>
        <taxon>Actinomycetes</taxon>
        <taxon>Actinomycetales</taxon>
        <taxon>Actinomycetaceae</taxon>
        <taxon>Nanchangia</taxon>
    </lineage>
</organism>
<dbReference type="RefSeq" id="WP_191071033.1">
    <property type="nucleotide sequence ID" value="NZ_CP060506.1"/>
</dbReference>
<reference evidence="4 5" key="1">
    <citation type="submission" date="2020-08" db="EMBL/GenBank/DDBJ databases">
        <title>Winkia gen. nov., sp. nov., isolated from faeces of the Anser albifrons in China.</title>
        <authorList>
            <person name="Liu Q."/>
        </authorList>
    </citation>
    <scope>NUCLEOTIDE SEQUENCE [LARGE SCALE GENOMIC DNA]</scope>
    <source>
        <strain evidence="4 5">C62</strain>
    </source>
</reference>
<evidence type="ECO:0000256" key="1">
    <source>
        <dbReference type="SAM" id="Coils"/>
    </source>
</evidence>
<feature type="compositionally biased region" description="Acidic residues" evidence="2">
    <location>
        <begin position="10"/>
        <end position="26"/>
    </location>
</feature>
<evidence type="ECO:0000313" key="4">
    <source>
        <dbReference type="EMBL" id="MBD3688947.1"/>
    </source>
</evidence>